<comment type="similarity">
    <text evidence="6">Belongs to the L2HGDH family.</text>
</comment>
<dbReference type="InterPro" id="IPR036188">
    <property type="entry name" value="FAD/NAD-bd_sf"/>
</dbReference>
<comment type="catalytic activity">
    <reaction evidence="5">
        <text>(S)-2-hydroxyglutarate + A = 2-oxoglutarate + AH2</text>
        <dbReference type="Rhea" id="RHEA:21252"/>
        <dbReference type="ChEBI" id="CHEBI:13193"/>
        <dbReference type="ChEBI" id="CHEBI:16782"/>
        <dbReference type="ChEBI" id="CHEBI:16810"/>
        <dbReference type="ChEBI" id="CHEBI:17499"/>
        <dbReference type="EC" id="1.1.99.2"/>
    </reaction>
</comment>
<evidence type="ECO:0000256" key="4">
    <source>
        <dbReference type="ARBA" id="ARBA00023002"/>
    </source>
</evidence>
<dbReference type="EMBL" id="HBIX01029709">
    <property type="protein sequence ID" value="CAE0727140.1"/>
    <property type="molecule type" value="Transcribed_RNA"/>
</dbReference>
<dbReference type="EC" id="1.1.99.2" evidence="7"/>
<dbReference type="Pfam" id="PF01266">
    <property type="entry name" value="DAO"/>
    <property type="match status" value="1"/>
</dbReference>
<evidence type="ECO:0000256" key="3">
    <source>
        <dbReference type="ARBA" id="ARBA00022827"/>
    </source>
</evidence>
<accession>A0A7S4AU58</accession>
<dbReference type="Gene3D" id="3.30.9.10">
    <property type="entry name" value="D-Amino Acid Oxidase, subunit A, domain 2"/>
    <property type="match status" value="1"/>
</dbReference>
<name>A0A7S4AU58_9STRA</name>
<feature type="domain" description="FAD dependent oxidoreductase" evidence="9">
    <location>
        <begin position="14"/>
        <end position="400"/>
    </location>
</feature>
<organism evidence="10">
    <name type="scientific">Pseudo-nitzschia australis</name>
    <dbReference type="NCBI Taxonomy" id="44445"/>
    <lineage>
        <taxon>Eukaryota</taxon>
        <taxon>Sar</taxon>
        <taxon>Stramenopiles</taxon>
        <taxon>Ochrophyta</taxon>
        <taxon>Bacillariophyta</taxon>
        <taxon>Bacillariophyceae</taxon>
        <taxon>Bacillariophycidae</taxon>
        <taxon>Bacillariales</taxon>
        <taxon>Bacillariaceae</taxon>
        <taxon>Pseudo-nitzschia</taxon>
    </lineage>
</organism>
<evidence type="ECO:0000256" key="1">
    <source>
        <dbReference type="ARBA" id="ARBA00001974"/>
    </source>
</evidence>
<comment type="cofactor">
    <cofactor evidence="1">
        <name>FAD</name>
        <dbReference type="ChEBI" id="CHEBI:57692"/>
    </cofactor>
</comment>
<dbReference type="PANTHER" id="PTHR43104">
    <property type="entry name" value="L-2-HYDROXYGLUTARATE DEHYDROGENASE, MITOCHONDRIAL"/>
    <property type="match status" value="1"/>
</dbReference>
<evidence type="ECO:0000259" key="9">
    <source>
        <dbReference type="Pfam" id="PF01266"/>
    </source>
</evidence>
<keyword evidence="3" id="KW-0274">FAD</keyword>
<evidence type="ECO:0000256" key="8">
    <source>
        <dbReference type="ARBA" id="ARBA00041137"/>
    </source>
</evidence>
<evidence type="ECO:0000256" key="5">
    <source>
        <dbReference type="ARBA" id="ARBA00036066"/>
    </source>
</evidence>
<sequence>MLASKASAAFHTEVVVIGAGVVGLAVTRALAKAGKEVVLLEKASHICTETSSRNSEVIHAGLYYPPGSAKAKFCVRGRNLLYQYCEERGVTHRNCGKLVVATNKQQLAGGLLSLRDQAFQNGATDVRLLSREDVRILEPDVECFGGLFSPSTGVLDSHSFYLNLLSDCEDDGATVVLRSEVKDIKLVDGKVCLSADDALLSADTIINCSGLHAHEVASKIHQQEIELNRSTSSTTPSWQPPKQYFAKGTYFRLDGKSPFQHLIYPVPEPGGLGIHATIDWSGNGVKFGPDVEWLDPNIRSNDINYDPDASLVKKFVAAIEKYYPTVPRERLTPDYVGVRPKLRHPSIIAKPTDISTPSKNVTFDDFLIVEKNIVKSRIFHLFGIESPGLTSSLGIAEYIKQAMNY</sequence>
<reference evidence="10" key="1">
    <citation type="submission" date="2021-01" db="EMBL/GenBank/DDBJ databases">
        <authorList>
            <person name="Corre E."/>
            <person name="Pelletier E."/>
            <person name="Niang G."/>
            <person name="Scheremetjew M."/>
            <person name="Finn R."/>
            <person name="Kale V."/>
            <person name="Holt S."/>
            <person name="Cochrane G."/>
            <person name="Meng A."/>
            <person name="Brown T."/>
            <person name="Cohen L."/>
        </authorList>
    </citation>
    <scope>NUCLEOTIDE SEQUENCE</scope>
    <source>
        <strain evidence="10">10249 10 AB</strain>
    </source>
</reference>
<dbReference type="AlphaFoldDB" id="A0A7S4AU58"/>
<evidence type="ECO:0000256" key="7">
    <source>
        <dbReference type="ARBA" id="ARBA00038878"/>
    </source>
</evidence>
<protein>
    <recommendedName>
        <fullName evidence="8">L-2-hydroxyglutarate dehydrogenase, mitochondrial</fullName>
        <ecNumber evidence="7">1.1.99.2</ecNumber>
    </recommendedName>
</protein>
<evidence type="ECO:0000313" key="10">
    <source>
        <dbReference type="EMBL" id="CAE0727140.1"/>
    </source>
</evidence>
<dbReference type="PANTHER" id="PTHR43104:SF4">
    <property type="entry name" value="L-2-HYDROXYGLUTARATE DEHYDROGENASE, MITOCHONDRIAL"/>
    <property type="match status" value="1"/>
</dbReference>
<evidence type="ECO:0000256" key="6">
    <source>
        <dbReference type="ARBA" id="ARBA00037941"/>
    </source>
</evidence>
<dbReference type="InterPro" id="IPR006076">
    <property type="entry name" value="FAD-dep_OxRdtase"/>
</dbReference>
<gene>
    <name evidence="10" type="ORF">PAUS00366_LOCUS19900</name>
</gene>
<dbReference type="GO" id="GO:0047545">
    <property type="term" value="F:(S)-2-hydroxyglutarate dehydrogenase activity"/>
    <property type="evidence" value="ECO:0007669"/>
    <property type="project" value="UniProtKB-EC"/>
</dbReference>
<dbReference type="SUPFAM" id="SSF51905">
    <property type="entry name" value="FAD/NAD(P)-binding domain"/>
    <property type="match status" value="1"/>
</dbReference>
<keyword evidence="4" id="KW-0560">Oxidoreductase</keyword>
<dbReference type="Gene3D" id="3.50.50.60">
    <property type="entry name" value="FAD/NAD(P)-binding domain"/>
    <property type="match status" value="1"/>
</dbReference>
<keyword evidence="2" id="KW-0285">Flavoprotein</keyword>
<proteinExistence type="inferred from homology"/>
<evidence type="ECO:0000256" key="2">
    <source>
        <dbReference type="ARBA" id="ARBA00022630"/>
    </source>
</evidence>